<dbReference type="Proteomes" id="UP000249557">
    <property type="component" value="Unassembled WGS sequence"/>
</dbReference>
<reference evidence="2 3" key="1">
    <citation type="submission" date="2017-08" db="EMBL/GenBank/DDBJ databases">
        <title>Infants hospitalized years apart are colonized by the same room-sourced microbial strains.</title>
        <authorList>
            <person name="Brooks B."/>
            <person name="Olm M.R."/>
            <person name="Firek B.A."/>
            <person name="Baker R."/>
            <person name="Thomas B.C."/>
            <person name="Morowitz M.J."/>
            <person name="Banfield J.F."/>
        </authorList>
    </citation>
    <scope>NUCLEOTIDE SEQUENCE [LARGE SCALE GENOMIC DNA]</scope>
    <source>
        <strain evidence="2">S2_018_000_R2_104</strain>
    </source>
</reference>
<dbReference type="EMBL" id="QFNK01000097">
    <property type="protein sequence ID" value="PZO86722.1"/>
    <property type="molecule type" value="Genomic_DNA"/>
</dbReference>
<gene>
    <name evidence="2" type="ORF">DI626_05770</name>
</gene>
<evidence type="ECO:0000313" key="2">
    <source>
        <dbReference type="EMBL" id="PZO86722.1"/>
    </source>
</evidence>
<organism evidence="2 3">
    <name type="scientific">Micavibrio aeruginosavorus</name>
    <dbReference type="NCBI Taxonomy" id="349221"/>
    <lineage>
        <taxon>Bacteria</taxon>
        <taxon>Pseudomonadati</taxon>
        <taxon>Bdellovibrionota</taxon>
        <taxon>Bdellovibrionia</taxon>
        <taxon>Bdellovibrionales</taxon>
        <taxon>Pseudobdellovibrionaceae</taxon>
        <taxon>Micavibrio</taxon>
    </lineage>
</organism>
<name>A0A2W5A0H5_9BACT</name>
<accession>A0A2W5A0H5</accession>
<sequence>MASTAQLQEIMNAVSGHLDSVLDAPAIAPVRADDEMAAFLLIDPLLAGLNKQYLDAKSMRRRSEKEYGADDGMTIIAADMEDSAWCAMQTRYMELRNDKAVMKVAKEKMAEEAEREARAKNLEKEEEQRRSVERAQMLEAIEKRNQSDFLFLIIVWYVMMNDRWSIFRYDMPSHSFNRLAA</sequence>
<proteinExistence type="predicted"/>
<dbReference type="AlphaFoldDB" id="A0A2W5A0H5"/>
<feature type="coiled-coil region" evidence="1">
    <location>
        <begin position="102"/>
        <end position="135"/>
    </location>
</feature>
<evidence type="ECO:0000313" key="3">
    <source>
        <dbReference type="Proteomes" id="UP000249557"/>
    </source>
</evidence>
<evidence type="ECO:0000256" key="1">
    <source>
        <dbReference type="SAM" id="Coils"/>
    </source>
</evidence>
<keyword evidence="1" id="KW-0175">Coiled coil</keyword>
<comment type="caution">
    <text evidence="2">The sequence shown here is derived from an EMBL/GenBank/DDBJ whole genome shotgun (WGS) entry which is preliminary data.</text>
</comment>
<protein>
    <submittedName>
        <fullName evidence="2">Uncharacterized protein</fullName>
    </submittedName>
</protein>